<evidence type="ECO:0000256" key="1">
    <source>
        <dbReference type="SAM" id="MobiDB-lite"/>
    </source>
</evidence>
<dbReference type="RefSeq" id="WP_377869057.1">
    <property type="nucleotide sequence ID" value="NZ_JBHMAY010000011.1"/>
</dbReference>
<proteinExistence type="predicted"/>
<reference evidence="3" key="1">
    <citation type="journal article" date="2019" name="Int. J. Syst. Evol. Microbiol.">
        <title>The Global Catalogue of Microorganisms (GCM) 10K type strain sequencing project: providing services to taxonomists for standard genome sequencing and annotation.</title>
        <authorList>
            <consortium name="The Broad Institute Genomics Platform"/>
            <consortium name="The Broad Institute Genome Sequencing Center for Infectious Disease"/>
            <person name="Wu L."/>
            <person name="Ma J."/>
        </authorList>
    </citation>
    <scope>NUCLEOTIDE SEQUENCE [LARGE SCALE GENOMIC DNA]</scope>
    <source>
        <strain evidence="3">CGMCC 4.7682</strain>
    </source>
</reference>
<keyword evidence="3" id="KW-1185">Reference proteome</keyword>
<protein>
    <recommendedName>
        <fullName evidence="4">PE family protein</fullName>
    </recommendedName>
</protein>
<organism evidence="2 3">
    <name type="scientific">Amycolatopsis halotolerans</name>
    <dbReference type="NCBI Taxonomy" id="330083"/>
    <lineage>
        <taxon>Bacteria</taxon>
        <taxon>Bacillati</taxon>
        <taxon>Actinomycetota</taxon>
        <taxon>Actinomycetes</taxon>
        <taxon>Pseudonocardiales</taxon>
        <taxon>Pseudonocardiaceae</taxon>
        <taxon>Amycolatopsis</taxon>
    </lineage>
</organism>
<gene>
    <name evidence="2" type="ORF">ACFORO_25965</name>
</gene>
<accession>A0ABV7QJY7</accession>
<dbReference type="EMBL" id="JBHRWI010000030">
    <property type="protein sequence ID" value="MFC3513642.1"/>
    <property type="molecule type" value="Genomic_DNA"/>
</dbReference>
<feature type="compositionally biased region" description="Polar residues" evidence="1">
    <location>
        <begin position="112"/>
        <end position="121"/>
    </location>
</feature>
<evidence type="ECO:0000313" key="3">
    <source>
        <dbReference type="Proteomes" id="UP001595764"/>
    </source>
</evidence>
<feature type="region of interest" description="Disordered" evidence="1">
    <location>
        <begin position="112"/>
        <end position="135"/>
    </location>
</feature>
<name>A0ABV7QJY7_9PSEU</name>
<sequence length="135" mass="14897">MWEDTNFSIYHPWESQPRQDGFALEPDTAKKMLDELNGYKVRLQDMKRKVAQLLTMKPPSQDPSTVAANVAMVGDGKGQLGAYSHGAEAIDQQLAYVTELANRIEKALATIGQNEQDQAKTVKNVDPGNEPPGKI</sequence>
<dbReference type="Proteomes" id="UP001595764">
    <property type="component" value="Unassembled WGS sequence"/>
</dbReference>
<comment type="caution">
    <text evidence="2">The sequence shown here is derived from an EMBL/GenBank/DDBJ whole genome shotgun (WGS) entry which is preliminary data.</text>
</comment>
<evidence type="ECO:0000313" key="2">
    <source>
        <dbReference type="EMBL" id="MFC3513642.1"/>
    </source>
</evidence>
<evidence type="ECO:0008006" key="4">
    <source>
        <dbReference type="Google" id="ProtNLM"/>
    </source>
</evidence>